<accession>A0AB33C097</accession>
<dbReference type="InterPro" id="IPR001119">
    <property type="entry name" value="SLH_dom"/>
</dbReference>
<evidence type="ECO:0000313" key="3">
    <source>
        <dbReference type="Proteomes" id="UP000192439"/>
    </source>
</evidence>
<dbReference type="PANTHER" id="PTHR43308:SF1">
    <property type="entry name" value="OUTER MEMBRANE PROTEIN ALPHA"/>
    <property type="match status" value="1"/>
</dbReference>
<proteinExistence type="predicted"/>
<evidence type="ECO:0000259" key="1">
    <source>
        <dbReference type="PROSITE" id="PS51272"/>
    </source>
</evidence>
<dbReference type="Pfam" id="PF00395">
    <property type="entry name" value="SLH"/>
    <property type="match status" value="1"/>
</dbReference>
<keyword evidence="3" id="KW-1185">Reference proteome</keyword>
<organism evidence="2 3">
    <name type="scientific">Microcystis aeruginosa PCC 7806SL</name>
    <dbReference type="NCBI Taxonomy" id="1903187"/>
    <lineage>
        <taxon>Bacteria</taxon>
        <taxon>Bacillati</taxon>
        <taxon>Cyanobacteriota</taxon>
        <taxon>Cyanophyceae</taxon>
        <taxon>Oscillatoriophycideae</taxon>
        <taxon>Chroococcales</taxon>
        <taxon>Microcystaceae</taxon>
        <taxon>Microcystis</taxon>
    </lineage>
</organism>
<dbReference type="PANTHER" id="PTHR43308">
    <property type="entry name" value="OUTER MEMBRANE PROTEIN ALPHA-RELATED"/>
    <property type="match status" value="1"/>
</dbReference>
<gene>
    <name evidence="2" type="ORF">BH695_4060</name>
</gene>
<feature type="domain" description="SLH" evidence="1">
    <location>
        <begin position="55"/>
        <end position="119"/>
    </location>
</feature>
<name>A0AB33C097_MICA7</name>
<evidence type="ECO:0000313" key="2">
    <source>
        <dbReference type="EMBL" id="ARI83339.1"/>
    </source>
</evidence>
<dbReference type="PROSITE" id="PS51272">
    <property type="entry name" value="SLH"/>
    <property type="match status" value="1"/>
</dbReference>
<dbReference type="InterPro" id="IPR051465">
    <property type="entry name" value="Cell_Envelope_Struct_Comp"/>
</dbReference>
<dbReference type="RefSeq" id="WP_036402399.1">
    <property type="nucleotide sequence ID" value="NZ_CP020771.1"/>
</dbReference>
<dbReference type="EMBL" id="CP020771">
    <property type="protein sequence ID" value="ARI83339.1"/>
    <property type="molecule type" value="Genomic_DNA"/>
</dbReference>
<protein>
    <recommendedName>
        <fullName evidence="1">SLH domain-containing protein</fullName>
    </recommendedName>
</protein>
<dbReference type="AlphaFoldDB" id="A0AB33C097"/>
<reference evidence="2 3" key="1">
    <citation type="journal article" date="2018" name="Harmful Algae">
        <title>The highly heterogeneous methylated genomes and diverse restriction-modification systems of bloom-forming Microcystis.</title>
        <authorList>
            <person name="Zhao L."/>
            <person name="Song Y."/>
            <person name="Li L."/>
            <person name="Gan N."/>
            <person name="Brand J.J."/>
            <person name="Song L."/>
        </authorList>
    </citation>
    <scope>NUCLEOTIDE SEQUENCE [LARGE SCALE GENOMIC DNA]</scope>
    <source>
        <strain evidence="2 3">PCC 7806SL</strain>
    </source>
</reference>
<sequence length="151" mass="17028">MSKQFWKNTALSLATVLVVYLSLIGVSIGTDLNRLNYHFEDDHQIPDNYLAQVTSVSQLTDVDPTSPYYEALRSIVERYGCDVGFPDGTYRANRTIVRAEVVITTSACTSVMERVIEESEAVLKEDVNKLNRLLFEITEFLTSKKGDKINV</sequence>
<dbReference type="Proteomes" id="UP000192439">
    <property type="component" value="Chromosome"/>
</dbReference>